<evidence type="ECO:0000256" key="5">
    <source>
        <dbReference type="RuleBase" id="RU004262"/>
    </source>
</evidence>
<keyword evidence="4" id="KW-1015">Disulfide bond</keyword>
<feature type="domain" description="Lipase" evidence="7">
    <location>
        <begin position="22"/>
        <end position="347"/>
    </location>
</feature>
<dbReference type="AlphaFoldDB" id="A0AAN8Q180"/>
<feature type="signal peptide" evidence="6">
    <location>
        <begin position="1"/>
        <end position="16"/>
    </location>
</feature>
<dbReference type="SUPFAM" id="SSF53474">
    <property type="entry name" value="alpha/beta-Hydrolases"/>
    <property type="match status" value="1"/>
</dbReference>
<evidence type="ECO:0000259" key="7">
    <source>
        <dbReference type="Pfam" id="PF00151"/>
    </source>
</evidence>
<dbReference type="GO" id="GO:0005615">
    <property type="term" value="C:extracellular space"/>
    <property type="evidence" value="ECO:0007669"/>
    <property type="project" value="TreeGrafter"/>
</dbReference>
<dbReference type="PANTHER" id="PTHR11610">
    <property type="entry name" value="LIPASE"/>
    <property type="match status" value="1"/>
</dbReference>
<evidence type="ECO:0000256" key="1">
    <source>
        <dbReference type="ARBA" id="ARBA00004613"/>
    </source>
</evidence>
<dbReference type="CDD" id="cd00707">
    <property type="entry name" value="Pancreat_lipase_like"/>
    <property type="match status" value="1"/>
</dbReference>
<dbReference type="PRINTS" id="PR00823">
    <property type="entry name" value="PANCLIPASE"/>
</dbReference>
<dbReference type="InterPro" id="IPR002331">
    <property type="entry name" value="Lipase_panc"/>
</dbReference>
<dbReference type="Proteomes" id="UP001347796">
    <property type="component" value="Unassembled WGS sequence"/>
</dbReference>
<evidence type="ECO:0000256" key="3">
    <source>
        <dbReference type="ARBA" id="ARBA00022525"/>
    </source>
</evidence>
<proteinExistence type="inferred from homology"/>
<dbReference type="FunFam" id="3.40.50.1820:FF:000033">
    <property type="entry name" value="Pancreatic triacylglycerol lipase"/>
    <property type="match status" value="1"/>
</dbReference>
<dbReference type="GO" id="GO:0016042">
    <property type="term" value="P:lipid catabolic process"/>
    <property type="evidence" value="ECO:0007669"/>
    <property type="project" value="TreeGrafter"/>
</dbReference>
<dbReference type="InterPro" id="IPR000734">
    <property type="entry name" value="TAG_lipase"/>
</dbReference>
<evidence type="ECO:0000313" key="8">
    <source>
        <dbReference type="EMBL" id="KAK6188486.1"/>
    </source>
</evidence>
<keyword evidence="9" id="KW-1185">Reference proteome</keyword>
<keyword evidence="6" id="KW-0732">Signal</keyword>
<dbReference type="GO" id="GO:0004806">
    <property type="term" value="F:triacylglycerol lipase activity"/>
    <property type="evidence" value="ECO:0007669"/>
    <property type="project" value="InterPro"/>
</dbReference>
<organism evidence="8 9">
    <name type="scientific">Patella caerulea</name>
    <name type="common">Rayed Mediterranean limpet</name>
    <dbReference type="NCBI Taxonomy" id="87958"/>
    <lineage>
        <taxon>Eukaryota</taxon>
        <taxon>Metazoa</taxon>
        <taxon>Spiralia</taxon>
        <taxon>Lophotrochozoa</taxon>
        <taxon>Mollusca</taxon>
        <taxon>Gastropoda</taxon>
        <taxon>Patellogastropoda</taxon>
        <taxon>Patelloidea</taxon>
        <taxon>Patellidae</taxon>
        <taxon>Patella</taxon>
    </lineage>
</organism>
<sequence>MFRVVFIFGLCLVSQALIFGSKETCYQPYGCFSNARPFNNAKSNLPDSPQHQQISFHLYTRQSGHSYQTIREHDHSSIKNSHFKHNVKTVFIIHGFTSNGLVDWLVTMASEILKHEDVNVIGVDWEKGAAHVNYFKAVANTRVVGAVTAQLIKDLKSVGGISYSKVHVIGHSLGSHIAGYIGEIIPGLGRITGLDPAGLSFENYDVKVRLDPSDATYVDVIHSDAGTLFTLAFGLAKAIGDTDFYPNGGRNQPGCPHVGNHALDLVTGQIDSVTSKVGCSHHRAIDYFTESINGGCVFTSHPCSSESQFNGGHCKSCGHGCAVMGYHTQSHHPHGTFYLTTKSQHPFCTQSRRSLRRGIENFFIQ</sequence>
<comment type="subcellular location">
    <subcellularLocation>
        <location evidence="1">Secreted</location>
    </subcellularLocation>
</comment>
<evidence type="ECO:0000256" key="6">
    <source>
        <dbReference type="SAM" id="SignalP"/>
    </source>
</evidence>
<protein>
    <recommendedName>
        <fullName evidence="7">Lipase domain-containing protein</fullName>
    </recommendedName>
</protein>
<evidence type="ECO:0000256" key="4">
    <source>
        <dbReference type="ARBA" id="ARBA00023157"/>
    </source>
</evidence>
<accession>A0AAN8Q180</accession>
<dbReference type="EMBL" id="JAZGQO010000003">
    <property type="protein sequence ID" value="KAK6188486.1"/>
    <property type="molecule type" value="Genomic_DNA"/>
</dbReference>
<dbReference type="InterPro" id="IPR029058">
    <property type="entry name" value="AB_hydrolase_fold"/>
</dbReference>
<dbReference type="PRINTS" id="PR00821">
    <property type="entry name" value="TAGLIPASE"/>
</dbReference>
<dbReference type="InterPro" id="IPR033906">
    <property type="entry name" value="Lipase_N"/>
</dbReference>
<feature type="chain" id="PRO_5043016707" description="Lipase domain-containing protein" evidence="6">
    <location>
        <begin position="17"/>
        <end position="365"/>
    </location>
</feature>
<comment type="similarity">
    <text evidence="2 5">Belongs to the AB hydrolase superfamily. Lipase family.</text>
</comment>
<dbReference type="InterPro" id="IPR013818">
    <property type="entry name" value="Lipase"/>
</dbReference>
<gene>
    <name evidence="8" type="ORF">SNE40_004651</name>
</gene>
<comment type="caution">
    <text evidence="8">The sequence shown here is derived from an EMBL/GenBank/DDBJ whole genome shotgun (WGS) entry which is preliminary data.</text>
</comment>
<name>A0AAN8Q180_PATCE</name>
<evidence type="ECO:0000313" key="9">
    <source>
        <dbReference type="Proteomes" id="UP001347796"/>
    </source>
</evidence>
<evidence type="ECO:0000256" key="2">
    <source>
        <dbReference type="ARBA" id="ARBA00010701"/>
    </source>
</evidence>
<reference evidence="8 9" key="1">
    <citation type="submission" date="2024-01" db="EMBL/GenBank/DDBJ databases">
        <title>The genome of the rayed Mediterranean limpet Patella caerulea (Linnaeus, 1758).</title>
        <authorList>
            <person name="Anh-Thu Weber A."/>
            <person name="Halstead-Nussloch G."/>
        </authorList>
    </citation>
    <scope>NUCLEOTIDE SEQUENCE [LARGE SCALE GENOMIC DNA]</scope>
    <source>
        <strain evidence="8">AATW-2023a</strain>
        <tissue evidence="8">Whole specimen</tissue>
    </source>
</reference>
<keyword evidence="3" id="KW-0964">Secreted</keyword>
<dbReference type="Pfam" id="PF00151">
    <property type="entry name" value="Lipase"/>
    <property type="match status" value="1"/>
</dbReference>
<dbReference type="Gene3D" id="3.40.50.1820">
    <property type="entry name" value="alpha/beta hydrolase"/>
    <property type="match status" value="1"/>
</dbReference>